<dbReference type="AlphaFoldDB" id="A0A0R0CJL4"/>
<name>A0A0R0CJL4_9GAMM</name>
<accession>A0A0R0CJL4</accession>
<dbReference type="InterPro" id="IPR057436">
    <property type="entry name" value="5TMH_Lnb"/>
</dbReference>
<feature type="domain" description="Lnb-like transmembrane" evidence="3">
    <location>
        <begin position="269"/>
        <end position="398"/>
    </location>
</feature>
<evidence type="ECO:0000259" key="2">
    <source>
        <dbReference type="Pfam" id="PF13387"/>
    </source>
</evidence>
<feature type="transmembrane region" description="Helical" evidence="1">
    <location>
        <begin position="272"/>
        <end position="291"/>
    </location>
</feature>
<gene>
    <name evidence="4" type="ORF">ABB29_08245</name>
</gene>
<comment type="caution">
    <text evidence="4">The sequence shown here is derived from an EMBL/GenBank/DDBJ whole genome shotgun (WGS) entry which is preliminary data.</text>
</comment>
<protein>
    <submittedName>
        <fullName evidence="4">Membrane protein</fullName>
    </submittedName>
</protein>
<proteinExistence type="predicted"/>
<feature type="transmembrane region" description="Helical" evidence="1">
    <location>
        <begin position="363"/>
        <end position="382"/>
    </location>
</feature>
<evidence type="ECO:0000313" key="4">
    <source>
        <dbReference type="EMBL" id="KRG69781.1"/>
    </source>
</evidence>
<keyword evidence="1" id="KW-0472">Membrane</keyword>
<keyword evidence="1" id="KW-1133">Transmembrane helix</keyword>
<dbReference type="EMBL" id="LDJL01000008">
    <property type="protein sequence ID" value="KRG69781.1"/>
    <property type="molecule type" value="Genomic_DNA"/>
</dbReference>
<feature type="domain" description="Lnb N-terminal periplasmic" evidence="2">
    <location>
        <begin position="46"/>
        <end position="178"/>
    </location>
</feature>
<sequence>MPSTSVFRPTIPDQPSRQRMPAPAWLRAWLACVLLLMASVAVAAPRIGVMTMQPGEVFFERFGHDAIIVQDPQSGQATSYNFGAFDPSEDDFIGNFVNGVMQYYLVALPLEQDLATYRDEGRGVKIQWLDLTPQQAQALADSLAEQARPENARYRYDYFTSNCSTKVRDAIDRALGGGLKSQLSGRSRGNTLRSEAVRLASPATWMWLGFDIGLGPSTDVPLSRWDEAYVPMRLADSLGESRNSAGQPLVSSEQVMLPHRIAPEPAEQSRSYKPWLLAGVLLAIALAVLGLRAPRLFAALMLPIWLLLGVLGLVLAFLWGFTEHWAAYRNQNLLLFNPLCLLLLPGAIALLRRRKPARWTVWTSYLVAACALVAWLPHWLAVSPQSNQIWVALLLPIQLAVAYVFKRIQARN</sequence>
<dbReference type="STRING" id="344882.ABB29_08245"/>
<evidence type="ECO:0000259" key="3">
    <source>
        <dbReference type="Pfam" id="PF25221"/>
    </source>
</evidence>
<dbReference type="Pfam" id="PF25221">
    <property type="entry name" value="5TMH_Lnb"/>
    <property type="match status" value="1"/>
</dbReference>
<dbReference type="InterPro" id="IPR025178">
    <property type="entry name" value="Lnb_N"/>
</dbReference>
<keyword evidence="5" id="KW-1185">Reference proteome</keyword>
<dbReference type="Proteomes" id="UP000052052">
    <property type="component" value="Unassembled WGS sequence"/>
</dbReference>
<feature type="transmembrane region" description="Helical" evidence="1">
    <location>
        <begin position="298"/>
        <end position="321"/>
    </location>
</feature>
<organism evidence="4 5">
    <name type="scientific">Pseudoxanthomonas dokdonensis</name>
    <dbReference type="NCBI Taxonomy" id="344882"/>
    <lineage>
        <taxon>Bacteria</taxon>
        <taxon>Pseudomonadati</taxon>
        <taxon>Pseudomonadota</taxon>
        <taxon>Gammaproteobacteria</taxon>
        <taxon>Lysobacterales</taxon>
        <taxon>Lysobacteraceae</taxon>
        <taxon>Pseudoxanthomonas</taxon>
    </lineage>
</organism>
<feature type="transmembrane region" description="Helical" evidence="1">
    <location>
        <begin position="333"/>
        <end position="351"/>
    </location>
</feature>
<reference evidence="4 5" key="1">
    <citation type="submission" date="2015-05" db="EMBL/GenBank/DDBJ databases">
        <title>Genome sequencing and analysis of members of genus Stenotrophomonas.</title>
        <authorList>
            <person name="Patil P.P."/>
            <person name="Midha S."/>
            <person name="Patil P.B."/>
        </authorList>
    </citation>
    <scope>NUCLEOTIDE SEQUENCE [LARGE SCALE GENOMIC DNA]</scope>
    <source>
        <strain evidence="4 5">DSM 21858</strain>
    </source>
</reference>
<dbReference type="PATRIC" id="fig|344882.3.peg.3001"/>
<evidence type="ECO:0000256" key="1">
    <source>
        <dbReference type="SAM" id="Phobius"/>
    </source>
</evidence>
<dbReference type="Pfam" id="PF13387">
    <property type="entry name" value="Lnb_N"/>
    <property type="match status" value="1"/>
</dbReference>
<evidence type="ECO:0000313" key="5">
    <source>
        <dbReference type="Proteomes" id="UP000052052"/>
    </source>
</evidence>
<feature type="transmembrane region" description="Helical" evidence="1">
    <location>
        <begin position="388"/>
        <end position="405"/>
    </location>
</feature>
<keyword evidence="1" id="KW-0812">Transmembrane</keyword>